<dbReference type="EMBL" id="MT144710">
    <property type="protein sequence ID" value="QJH97980.1"/>
    <property type="molecule type" value="Genomic_DNA"/>
</dbReference>
<dbReference type="EMBL" id="MT142406">
    <property type="protein sequence ID" value="QJA80091.1"/>
    <property type="molecule type" value="Genomic_DNA"/>
</dbReference>
<organism evidence="2">
    <name type="scientific">viral metagenome</name>
    <dbReference type="NCBI Taxonomy" id="1070528"/>
    <lineage>
        <taxon>unclassified sequences</taxon>
        <taxon>metagenomes</taxon>
        <taxon>organismal metagenomes</taxon>
    </lineage>
</organism>
<gene>
    <name evidence="2" type="ORF">MM415A00780_0005</name>
    <name evidence="3" type="ORF">TM448B01152_0009</name>
</gene>
<proteinExistence type="predicted"/>
<evidence type="ECO:0000256" key="1">
    <source>
        <dbReference type="SAM" id="MobiDB-lite"/>
    </source>
</evidence>
<accession>A0A6M3KEP8</accession>
<sequence>MATDPRLVTAGGNMPTGNAAIDYLYGTYVGSQYHGGPVQPSTPEAGYKMSSPGYAGVKPTQPAQAMQWVPQSVKSSTATATRTIGALPELPEYEEIDEEKLKSRTQELSALGRREARTSFQNLLSRIYGATPDDPYAQNLARIASGGFSMDVQRAISAGGKEALSIGLSEQQQRNQRRMTAYSAAVNAVLSGGTTTTTQTYEYAPTPMQALPTAGMYREPTAALSTRYDPNKPLSLGQPYTYG</sequence>
<evidence type="ECO:0000313" key="3">
    <source>
        <dbReference type="EMBL" id="QJH97980.1"/>
    </source>
</evidence>
<name>A0A6M3KEP8_9ZZZZ</name>
<reference evidence="2" key="1">
    <citation type="submission" date="2020-03" db="EMBL/GenBank/DDBJ databases">
        <title>The deep terrestrial virosphere.</title>
        <authorList>
            <person name="Holmfeldt K."/>
            <person name="Nilsson E."/>
            <person name="Simone D."/>
            <person name="Lopez-Fernandez M."/>
            <person name="Wu X."/>
            <person name="de Brujin I."/>
            <person name="Lundin D."/>
            <person name="Andersson A."/>
            <person name="Bertilsson S."/>
            <person name="Dopson M."/>
        </authorList>
    </citation>
    <scope>NUCLEOTIDE SEQUENCE</scope>
    <source>
        <strain evidence="2">MM415A00780</strain>
        <strain evidence="3">TM448B01152</strain>
    </source>
</reference>
<dbReference type="AlphaFoldDB" id="A0A6M3KEP8"/>
<feature type="region of interest" description="Disordered" evidence="1">
    <location>
        <begin position="221"/>
        <end position="243"/>
    </location>
</feature>
<evidence type="ECO:0000313" key="2">
    <source>
        <dbReference type="EMBL" id="QJA80091.1"/>
    </source>
</evidence>
<protein>
    <submittedName>
        <fullName evidence="2">Uncharacterized protein</fullName>
    </submittedName>
</protein>